<comment type="similarity">
    <text evidence="2">Belongs to the eukaryotic RPC9 RNA polymerase subunit family.</text>
</comment>
<dbReference type="Proteomes" id="UP000030758">
    <property type="component" value="Unassembled WGS sequence"/>
</dbReference>
<name>A0A085LXT2_9BILA</name>
<gene>
    <name evidence="10" type="ORF">M513_09373</name>
    <name evidence="11" type="ORF">M514_09373</name>
</gene>
<protein>
    <recommendedName>
        <fullName evidence="3">DNA-directed RNA polymerase III subunit RPC9</fullName>
    </recommendedName>
</protein>
<dbReference type="SUPFAM" id="SSF47819">
    <property type="entry name" value="HRDC-like"/>
    <property type="match status" value="1"/>
</dbReference>
<evidence type="ECO:0000256" key="1">
    <source>
        <dbReference type="ARBA" id="ARBA00004123"/>
    </source>
</evidence>
<dbReference type="InterPro" id="IPR005574">
    <property type="entry name" value="Rpb4/RPC9"/>
</dbReference>
<keyword evidence="6" id="KW-0539">Nucleus</keyword>
<evidence type="ECO:0000256" key="3">
    <source>
        <dbReference type="ARBA" id="ARBA00016672"/>
    </source>
</evidence>
<evidence type="ECO:0000313" key="12">
    <source>
        <dbReference type="Proteomes" id="UP000030764"/>
    </source>
</evidence>
<dbReference type="GO" id="GO:0005666">
    <property type="term" value="C:RNA polymerase III complex"/>
    <property type="evidence" value="ECO:0007669"/>
    <property type="project" value="InterPro"/>
</dbReference>
<dbReference type="InterPro" id="IPR010997">
    <property type="entry name" value="HRDC-like_sf"/>
</dbReference>
<evidence type="ECO:0000256" key="7">
    <source>
        <dbReference type="ARBA" id="ARBA00043924"/>
    </source>
</evidence>
<evidence type="ECO:0000256" key="9">
    <source>
        <dbReference type="ARBA" id="ARBA00045808"/>
    </source>
</evidence>
<keyword evidence="5" id="KW-0804">Transcription</keyword>
<reference evidence="10 12" key="1">
    <citation type="journal article" date="2014" name="Nat. Genet.">
        <title>Genome and transcriptome of the porcine whipworm Trichuris suis.</title>
        <authorList>
            <person name="Jex A.R."/>
            <person name="Nejsum P."/>
            <person name="Schwarz E.M."/>
            <person name="Hu L."/>
            <person name="Young N.D."/>
            <person name="Hall R.S."/>
            <person name="Korhonen P.K."/>
            <person name="Liao S."/>
            <person name="Thamsborg S."/>
            <person name="Xia J."/>
            <person name="Xu P."/>
            <person name="Wang S."/>
            <person name="Scheerlinck J.P."/>
            <person name="Hofmann A."/>
            <person name="Sternberg P.W."/>
            <person name="Wang J."/>
            <person name="Gasser R.B."/>
        </authorList>
    </citation>
    <scope>NUCLEOTIDE SEQUENCE [LARGE SCALE GENOMIC DNA]</scope>
    <source>
        <strain evidence="11">DCEP-RM93F</strain>
        <strain evidence="10">DCEP-RM93M</strain>
    </source>
</reference>
<keyword evidence="12" id="KW-1185">Reference proteome</keyword>
<evidence type="ECO:0000256" key="6">
    <source>
        <dbReference type="ARBA" id="ARBA00023242"/>
    </source>
</evidence>
<dbReference type="EMBL" id="KL367504">
    <property type="protein sequence ID" value="KFD68528.1"/>
    <property type="molecule type" value="Genomic_DNA"/>
</dbReference>
<dbReference type="Gene3D" id="1.20.1250.40">
    <property type="match status" value="1"/>
</dbReference>
<sequence>MSKFTVWNEPVASVSNMEVFRFVKEELDSSKQKGVKLDGSLPEFFEELVEYFKMTDVTKQTEEGLSKVIEESAQLGLSKNEALQIINLKPKSHLDMQLIVEDCESRLTEEQIDKFLALCESNL</sequence>
<dbReference type="InterPro" id="IPR038846">
    <property type="entry name" value="RPC9"/>
</dbReference>
<organism evidence="10 12">
    <name type="scientific">Trichuris suis</name>
    <name type="common">pig whipworm</name>
    <dbReference type="NCBI Taxonomy" id="68888"/>
    <lineage>
        <taxon>Eukaryota</taxon>
        <taxon>Metazoa</taxon>
        <taxon>Ecdysozoa</taxon>
        <taxon>Nematoda</taxon>
        <taxon>Enoplea</taxon>
        <taxon>Dorylaimia</taxon>
        <taxon>Trichinellida</taxon>
        <taxon>Trichuridae</taxon>
        <taxon>Trichuris</taxon>
    </lineage>
</organism>
<accession>A0A085LXT2</accession>
<dbReference type="InterPro" id="IPR038324">
    <property type="entry name" value="Rpb4/RPC9_sf"/>
</dbReference>
<dbReference type="OrthoDB" id="1746530at2759"/>
<keyword evidence="4" id="KW-0240">DNA-directed RNA polymerase</keyword>
<evidence type="ECO:0000256" key="2">
    <source>
        <dbReference type="ARBA" id="ARBA00006898"/>
    </source>
</evidence>
<comment type="subcellular location">
    <subcellularLocation>
        <location evidence="1">Nucleus</location>
    </subcellularLocation>
</comment>
<dbReference type="Proteomes" id="UP000030764">
    <property type="component" value="Unassembled WGS sequence"/>
</dbReference>
<comment type="function">
    <text evidence="7">Accessory protein for the calcitonin gene-related peptide (CGRP) receptor. It modulates CGRP responsiveness in a variety of tissues.</text>
</comment>
<evidence type="ECO:0000256" key="5">
    <source>
        <dbReference type="ARBA" id="ARBA00023163"/>
    </source>
</evidence>
<evidence type="ECO:0000256" key="4">
    <source>
        <dbReference type="ARBA" id="ARBA00022478"/>
    </source>
</evidence>
<feature type="non-terminal residue" evidence="10">
    <location>
        <position position="123"/>
    </location>
</feature>
<dbReference type="PANTHER" id="PTHR15561">
    <property type="entry name" value="CALCITONIN GENE-RELATED PEPTIDE-RECEPTOR COMPONENT PROTEIN"/>
    <property type="match status" value="1"/>
</dbReference>
<dbReference type="Pfam" id="PF03874">
    <property type="entry name" value="RNA_pol_Rpb4"/>
    <property type="match status" value="1"/>
</dbReference>
<dbReference type="GO" id="GO:0006384">
    <property type="term" value="P:transcription initiation at RNA polymerase III promoter"/>
    <property type="evidence" value="ECO:0007669"/>
    <property type="project" value="InterPro"/>
</dbReference>
<proteinExistence type="inferred from homology"/>
<dbReference type="EMBL" id="KL363264">
    <property type="protein sequence ID" value="KFD49778.1"/>
    <property type="molecule type" value="Genomic_DNA"/>
</dbReference>
<comment type="subunit">
    <text evidence="8">Component of the RNA polymerase III complex consisting of 17 subunits: a ten-subunit horseshoe-shaped catalytic core composed of POLR3A/RPC1, POLR3B/RPC2, POLR1C/RPAC1, POLR1D/RPAC2, POLR3K/RPC10, POLR2E/RPABC1, POLR2F/RPABC2, POLR2H/RPABC3, POLR2K/RPABC4 and POLR2L/RPABC5; a mobile stalk composed of two subunits POLR3H/RPC8 and CRCP/RPC9, protruding from the core and functioning primarily in transcription initiation; and additional subunits homologous to general transcription factors of the RNA polymerase II machinery, POLR3C/RPC3-POLR3F/RPC6-POLR3G/RPC7 heterotrimer required for transcription initiation and POLR3D/RPC4-POLR3E/RPC5 heterodimer involved in both transcription initiation and termination.</text>
</comment>
<dbReference type="GO" id="GO:0000166">
    <property type="term" value="F:nucleotide binding"/>
    <property type="evidence" value="ECO:0007669"/>
    <property type="project" value="InterPro"/>
</dbReference>
<evidence type="ECO:0000313" key="10">
    <source>
        <dbReference type="EMBL" id="KFD49778.1"/>
    </source>
</evidence>
<evidence type="ECO:0000313" key="11">
    <source>
        <dbReference type="EMBL" id="KFD68528.1"/>
    </source>
</evidence>
<dbReference type="PANTHER" id="PTHR15561:SF0">
    <property type="entry name" value="DNA-DIRECTED RNA POLYMERASE III SUBUNIT RPC9"/>
    <property type="match status" value="1"/>
</dbReference>
<comment type="function">
    <text evidence="9">DNA-dependent RNA polymerase catalyzes the transcription of DNA into RNA using the four ribonucleoside triphosphates as substrates. Specific peripheric component of RNA polymerase III (Pol III) which synthesizes small non-coding RNAs including 5S rRNA, snRNAs, tRNAs and miRNAs from at least 500 distinct genomic loci. With POLR3H/RPC8 forms a mobile stalk that protrudes from Pol III core and functions primarily in transcription initiation. Pol III plays a key role in sensing and limiting infection by intracellular bacteria and DNA viruses. Acts as nuclear and cytosolic DNA sensor involved in innate immune response. Can sense non-self dsDNA that serves as template for transcription into dsRNA. The non-self RNA polymerase III transcripts, such as Epstein-Barr virus-encoded RNAs (EBERs) induce type I interferon and NF-kappa-B through the RIG-I pathway.</text>
</comment>
<evidence type="ECO:0000256" key="8">
    <source>
        <dbReference type="ARBA" id="ARBA00044007"/>
    </source>
</evidence>
<dbReference type="AlphaFoldDB" id="A0A085LXT2"/>